<evidence type="ECO:0000256" key="1">
    <source>
        <dbReference type="ARBA" id="ARBA00022723"/>
    </source>
</evidence>
<dbReference type="InterPro" id="IPR051051">
    <property type="entry name" value="E3_ubiq-ligase_TRIM/RNF"/>
</dbReference>
<keyword evidence="2" id="KW-0863">Zinc-finger</keyword>
<gene>
    <name evidence="6" type="ORF">PLEPLA_LOCUS42452</name>
</gene>
<evidence type="ECO:0000256" key="2">
    <source>
        <dbReference type="ARBA" id="ARBA00022771"/>
    </source>
</evidence>
<dbReference type="SUPFAM" id="SSF57845">
    <property type="entry name" value="B-box zinc-binding domain"/>
    <property type="match status" value="1"/>
</dbReference>
<feature type="coiled-coil region" evidence="4">
    <location>
        <begin position="109"/>
        <end position="146"/>
    </location>
</feature>
<name>A0A9N7VS31_PLEPL</name>
<feature type="domain" description="TRIM8/14/16/25/29/45/65 coiled-coil region" evidence="5">
    <location>
        <begin position="58"/>
        <end position="196"/>
    </location>
</feature>
<evidence type="ECO:0000256" key="4">
    <source>
        <dbReference type="SAM" id="Coils"/>
    </source>
</evidence>
<accession>A0A9N7VS31</accession>
<dbReference type="AlphaFoldDB" id="A0A9N7VS31"/>
<keyword evidence="3" id="KW-0862">Zinc</keyword>
<evidence type="ECO:0000313" key="7">
    <source>
        <dbReference type="Proteomes" id="UP001153269"/>
    </source>
</evidence>
<dbReference type="Gene3D" id="3.30.160.60">
    <property type="entry name" value="Classic Zinc Finger"/>
    <property type="match status" value="1"/>
</dbReference>
<dbReference type="InterPro" id="IPR058030">
    <property type="entry name" value="TRIM8/14/16/25/29/45/65_CC"/>
</dbReference>
<keyword evidence="7" id="KW-1185">Reference proteome</keyword>
<dbReference type="Proteomes" id="UP001153269">
    <property type="component" value="Unassembled WGS sequence"/>
</dbReference>
<keyword evidence="4" id="KW-0175">Coiled coil</keyword>
<comment type="caution">
    <text evidence="6">The sequence shown here is derived from an EMBL/GenBank/DDBJ whole genome shotgun (WGS) entry which is preliminary data.</text>
</comment>
<evidence type="ECO:0000259" key="5">
    <source>
        <dbReference type="Pfam" id="PF25600"/>
    </source>
</evidence>
<dbReference type="EMBL" id="CADEAL010004223">
    <property type="protein sequence ID" value="CAB1454685.1"/>
    <property type="molecule type" value="Genomic_DNA"/>
</dbReference>
<dbReference type="PANTHER" id="PTHR25465:SF5">
    <property type="entry name" value="E3 UBIQUITIN_ISG15 LIGASE TRIM25-RELATED"/>
    <property type="match status" value="1"/>
</dbReference>
<proteinExistence type="predicted"/>
<keyword evidence="1" id="KW-0479">Metal-binding</keyword>
<dbReference type="GO" id="GO:0008270">
    <property type="term" value="F:zinc ion binding"/>
    <property type="evidence" value="ECO:0007669"/>
    <property type="project" value="UniProtKB-KW"/>
</dbReference>
<evidence type="ECO:0000313" key="6">
    <source>
        <dbReference type="EMBL" id="CAB1454685.1"/>
    </source>
</evidence>
<dbReference type="PANTHER" id="PTHR25465">
    <property type="entry name" value="B-BOX DOMAIN CONTAINING"/>
    <property type="match status" value="1"/>
</dbReference>
<evidence type="ECO:0000256" key="3">
    <source>
        <dbReference type="ARBA" id="ARBA00022833"/>
    </source>
</evidence>
<dbReference type="Pfam" id="PF25600">
    <property type="entry name" value="TRIM_CC"/>
    <property type="match status" value="1"/>
</dbReference>
<reference evidence="6" key="1">
    <citation type="submission" date="2020-03" db="EMBL/GenBank/DDBJ databases">
        <authorList>
            <person name="Weist P."/>
        </authorList>
    </citation>
    <scope>NUCLEOTIDE SEQUENCE</scope>
</reference>
<organism evidence="6 7">
    <name type="scientific">Pleuronectes platessa</name>
    <name type="common">European plaice</name>
    <dbReference type="NCBI Taxonomy" id="8262"/>
    <lineage>
        <taxon>Eukaryota</taxon>
        <taxon>Metazoa</taxon>
        <taxon>Chordata</taxon>
        <taxon>Craniata</taxon>
        <taxon>Vertebrata</taxon>
        <taxon>Euteleostomi</taxon>
        <taxon>Actinopterygii</taxon>
        <taxon>Neopterygii</taxon>
        <taxon>Teleostei</taxon>
        <taxon>Neoteleostei</taxon>
        <taxon>Acanthomorphata</taxon>
        <taxon>Carangaria</taxon>
        <taxon>Pleuronectiformes</taxon>
        <taxon>Pleuronectoidei</taxon>
        <taxon>Pleuronectidae</taxon>
        <taxon>Pleuronectes</taxon>
    </lineage>
</organism>
<protein>
    <recommendedName>
        <fullName evidence="5">TRIM8/14/16/25/29/45/65 coiled-coil region domain-containing protein</fullName>
    </recommendedName>
</protein>
<sequence length="241" mass="27708">MLRGNICPRHNEVKNIINHTDQRCICHLCAADEHKAAVAKTKRKRELWVRGKKIHQRLQELEEDVELLPKNVKVFNVSADVTVKKSKESFTELVEKVKKVRSEVTQKIRSQQEAEVKQVRELREKLEQEITELKRKDDELKQLLDTEDHIQILQNYSSLSPISESTLPSLRSRPLTYFDNVTPAVSQPVAKACNIYNQHVRQGGIGRFGASFINRSVYNGLDWSCKNNTATPSHCLIIRSV</sequence>